<dbReference type="InterPro" id="IPR000847">
    <property type="entry name" value="LysR_HTH_N"/>
</dbReference>
<evidence type="ECO:0000256" key="4">
    <source>
        <dbReference type="ARBA" id="ARBA00023163"/>
    </source>
</evidence>
<dbReference type="PANTHER" id="PTHR30346">
    <property type="entry name" value="TRANSCRIPTIONAL DUAL REGULATOR HCAR-RELATED"/>
    <property type="match status" value="1"/>
</dbReference>
<keyword evidence="4" id="KW-0804">Transcription</keyword>
<keyword evidence="2" id="KW-0805">Transcription regulation</keyword>
<evidence type="ECO:0000256" key="1">
    <source>
        <dbReference type="ARBA" id="ARBA00009437"/>
    </source>
</evidence>
<dbReference type="Gene3D" id="1.10.10.10">
    <property type="entry name" value="Winged helix-like DNA-binding domain superfamily/Winged helix DNA-binding domain"/>
    <property type="match status" value="1"/>
</dbReference>
<dbReference type="Pfam" id="PF00126">
    <property type="entry name" value="HTH_1"/>
    <property type="match status" value="1"/>
</dbReference>
<dbReference type="PANTHER" id="PTHR30346:SF0">
    <property type="entry name" value="HCA OPERON TRANSCRIPTIONAL ACTIVATOR HCAR"/>
    <property type="match status" value="1"/>
</dbReference>
<evidence type="ECO:0000313" key="8">
    <source>
        <dbReference type="Proteomes" id="UP000467240"/>
    </source>
</evidence>
<organism evidence="7 8">
    <name type="scientific">Pseudoclavibacter chungangensis</name>
    <dbReference type="NCBI Taxonomy" id="587635"/>
    <lineage>
        <taxon>Bacteria</taxon>
        <taxon>Bacillati</taxon>
        <taxon>Actinomycetota</taxon>
        <taxon>Actinomycetes</taxon>
        <taxon>Micrococcales</taxon>
        <taxon>Microbacteriaceae</taxon>
        <taxon>Pseudoclavibacter</taxon>
    </lineage>
</organism>
<gene>
    <name evidence="7" type="ORF">F8O01_11840</name>
</gene>
<name>A0A7J5BQ69_9MICO</name>
<keyword evidence="8" id="KW-1185">Reference proteome</keyword>
<keyword evidence="3" id="KW-0238">DNA-binding</keyword>
<evidence type="ECO:0000256" key="5">
    <source>
        <dbReference type="SAM" id="MobiDB-lite"/>
    </source>
</evidence>
<dbReference type="FunFam" id="1.10.10.10:FF:000001">
    <property type="entry name" value="LysR family transcriptional regulator"/>
    <property type="match status" value="1"/>
</dbReference>
<dbReference type="PRINTS" id="PR00039">
    <property type="entry name" value="HTHLYSR"/>
</dbReference>
<evidence type="ECO:0000259" key="6">
    <source>
        <dbReference type="PROSITE" id="PS50931"/>
    </source>
</evidence>
<dbReference type="PROSITE" id="PS50931">
    <property type="entry name" value="HTH_LYSR"/>
    <property type="match status" value="1"/>
</dbReference>
<accession>A0A7J5BQ69</accession>
<comment type="caution">
    <text evidence="7">The sequence shown here is derived from an EMBL/GenBank/DDBJ whole genome shotgun (WGS) entry which is preliminary data.</text>
</comment>
<feature type="region of interest" description="Disordered" evidence="5">
    <location>
        <begin position="13"/>
        <end position="52"/>
    </location>
</feature>
<dbReference type="SUPFAM" id="SSF46785">
    <property type="entry name" value="Winged helix' DNA-binding domain"/>
    <property type="match status" value="1"/>
</dbReference>
<comment type="similarity">
    <text evidence="1">Belongs to the LysR transcriptional regulatory family.</text>
</comment>
<dbReference type="SUPFAM" id="SSF53850">
    <property type="entry name" value="Periplasmic binding protein-like II"/>
    <property type="match status" value="1"/>
</dbReference>
<dbReference type="Proteomes" id="UP000467240">
    <property type="component" value="Unassembled WGS sequence"/>
</dbReference>
<evidence type="ECO:0000256" key="2">
    <source>
        <dbReference type="ARBA" id="ARBA00023015"/>
    </source>
</evidence>
<dbReference type="GO" id="GO:0003677">
    <property type="term" value="F:DNA binding"/>
    <property type="evidence" value="ECO:0007669"/>
    <property type="project" value="UniProtKB-KW"/>
</dbReference>
<evidence type="ECO:0000313" key="7">
    <source>
        <dbReference type="EMBL" id="KAB1655682.1"/>
    </source>
</evidence>
<dbReference type="InterPro" id="IPR005119">
    <property type="entry name" value="LysR_subst-bd"/>
</dbReference>
<dbReference type="Gene3D" id="3.40.190.10">
    <property type="entry name" value="Periplasmic binding protein-like II"/>
    <property type="match status" value="2"/>
</dbReference>
<reference evidence="7 8" key="1">
    <citation type="submission" date="2019-09" db="EMBL/GenBank/DDBJ databases">
        <title>Phylogeny of genus Pseudoclavibacter and closely related genus.</title>
        <authorList>
            <person name="Li Y."/>
        </authorList>
    </citation>
    <scope>NUCLEOTIDE SEQUENCE [LARGE SCALE GENOMIC DNA]</scope>
    <source>
        <strain evidence="7 8">DSM 23821</strain>
    </source>
</reference>
<dbReference type="InterPro" id="IPR036388">
    <property type="entry name" value="WH-like_DNA-bd_sf"/>
</dbReference>
<dbReference type="Pfam" id="PF03466">
    <property type="entry name" value="LysR_substrate"/>
    <property type="match status" value="1"/>
</dbReference>
<dbReference type="GO" id="GO:0003700">
    <property type="term" value="F:DNA-binding transcription factor activity"/>
    <property type="evidence" value="ECO:0007669"/>
    <property type="project" value="InterPro"/>
</dbReference>
<evidence type="ECO:0000256" key="3">
    <source>
        <dbReference type="ARBA" id="ARBA00023125"/>
    </source>
</evidence>
<dbReference type="InterPro" id="IPR036390">
    <property type="entry name" value="WH_DNA-bd_sf"/>
</dbReference>
<sequence>MIPPLVRFRRVRRRAVQSHPVRSHPVGSHPVRSRSVRSTHAGSRGRNTIHIGETDTVDDLHMPMQITDISLNQLRYFVRTAELQSMSRAAESLFVAQSAISTSVGNLERSLGVQLLVRHRSKGTTLTREGAEFFRRARAILLDLEDATDVIRPDALRGQYVVGCFPTLVPFWMPSVCDGLTIRHPQLQARVVEVRPHDIDAVLHDRELEFVLTYDYAVPAGVDFTPVATAPLHAIVAEHHPLANADAVSLAELSRDPFILLDLPSTGEYFLETLASVGAAPAVTHRFGNYEAVRAMVARGHGFSLLNQAPQHDLAYNGLGVRSLELTDDLPDLCIGIAHLGDRGLSRKARAVIDECRRYALESRATPITRPSHSQAAPVPVRAA</sequence>
<dbReference type="OrthoDB" id="3461141at2"/>
<protein>
    <submittedName>
        <fullName evidence="7">LysR family transcriptional regulator</fullName>
    </submittedName>
</protein>
<dbReference type="GO" id="GO:0032993">
    <property type="term" value="C:protein-DNA complex"/>
    <property type="evidence" value="ECO:0007669"/>
    <property type="project" value="TreeGrafter"/>
</dbReference>
<dbReference type="AlphaFoldDB" id="A0A7J5BQ69"/>
<dbReference type="EMBL" id="WBJZ01000014">
    <property type="protein sequence ID" value="KAB1655682.1"/>
    <property type="molecule type" value="Genomic_DNA"/>
</dbReference>
<feature type="domain" description="HTH lysR-type" evidence="6">
    <location>
        <begin position="69"/>
        <end position="127"/>
    </location>
</feature>
<proteinExistence type="inferred from homology"/>